<keyword evidence="1" id="KW-1133">Transmembrane helix</keyword>
<dbReference type="InterPro" id="IPR045781">
    <property type="entry name" value="SxtJ"/>
</dbReference>
<keyword evidence="1" id="KW-0472">Membrane</keyword>
<dbReference type="EMBL" id="JASHID010000014">
    <property type="protein sequence ID" value="MDI9866036.1"/>
    <property type="molecule type" value="Genomic_DNA"/>
</dbReference>
<feature type="transmembrane region" description="Helical" evidence="1">
    <location>
        <begin position="7"/>
        <end position="24"/>
    </location>
</feature>
<evidence type="ECO:0000313" key="2">
    <source>
        <dbReference type="EMBL" id="MDI9866036.1"/>
    </source>
</evidence>
<keyword evidence="3" id="KW-1185">Reference proteome</keyword>
<comment type="caution">
    <text evidence="2">The sequence shown here is derived from an EMBL/GenBank/DDBJ whole genome shotgun (WGS) entry which is preliminary data.</text>
</comment>
<name>A0ABT6YSA6_9BACT</name>
<accession>A0ABT6YSA6</accession>
<feature type="transmembrane region" description="Helical" evidence="1">
    <location>
        <begin position="30"/>
        <end position="47"/>
    </location>
</feature>
<evidence type="ECO:0000313" key="3">
    <source>
        <dbReference type="Proteomes" id="UP001236569"/>
    </source>
</evidence>
<organism evidence="2 3">
    <name type="scientific">Flectobacillus longus</name>
    <dbReference type="NCBI Taxonomy" id="2984207"/>
    <lineage>
        <taxon>Bacteria</taxon>
        <taxon>Pseudomonadati</taxon>
        <taxon>Bacteroidota</taxon>
        <taxon>Cytophagia</taxon>
        <taxon>Cytophagales</taxon>
        <taxon>Flectobacillaceae</taxon>
        <taxon>Flectobacillus</taxon>
    </lineage>
</organism>
<sequence length="119" mass="13689">MKREKNLETMLVITVGLLVLYVVFKSKALLIASLIIGLTGVFSDFLSEKITWIWSKFALILGGFNAKILLSIIFFIFLTPIAFIFKLTKKDNLRLKAGKDSVYQDRDHLYESKDLENVW</sequence>
<dbReference type="Proteomes" id="UP001236569">
    <property type="component" value="Unassembled WGS sequence"/>
</dbReference>
<evidence type="ECO:0000256" key="1">
    <source>
        <dbReference type="SAM" id="Phobius"/>
    </source>
</evidence>
<feature type="transmembrane region" description="Helical" evidence="1">
    <location>
        <begin position="59"/>
        <end position="85"/>
    </location>
</feature>
<dbReference type="RefSeq" id="WP_283328869.1">
    <property type="nucleotide sequence ID" value="NZ_JASHIC010000023.1"/>
</dbReference>
<proteinExistence type="predicted"/>
<dbReference type="Pfam" id="PF19588">
    <property type="entry name" value="SxtJ"/>
    <property type="match status" value="1"/>
</dbReference>
<gene>
    <name evidence="2" type="ORF">QM480_16965</name>
</gene>
<reference evidence="2 3" key="1">
    <citation type="submission" date="2023-05" db="EMBL/GenBank/DDBJ databases">
        <title>Novel species of genus Flectobacillus isolated from stream in China.</title>
        <authorList>
            <person name="Lu H."/>
        </authorList>
    </citation>
    <scope>NUCLEOTIDE SEQUENCE [LARGE SCALE GENOMIC DNA]</scope>
    <source>
        <strain evidence="2 3">DC10W</strain>
    </source>
</reference>
<keyword evidence="1" id="KW-0812">Transmembrane</keyword>
<protein>
    <submittedName>
        <fullName evidence="2">SxtJ family membrane protein</fullName>
    </submittedName>
</protein>